<organism evidence="2 3">
    <name type="scientific">Gordonia lacunae</name>
    <dbReference type="NCBI Taxonomy" id="417102"/>
    <lineage>
        <taxon>Bacteria</taxon>
        <taxon>Bacillati</taxon>
        <taxon>Actinomycetota</taxon>
        <taxon>Actinomycetes</taxon>
        <taxon>Mycobacteriales</taxon>
        <taxon>Gordoniaceae</taxon>
        <taxon>Gordonia</taxon>
    </lineage>
</organism>
<feature type="region of interest" description="Disordered" evidence="1">
    <location>
        <begin position="37"/>
        <end position="57"/>
    </location>
</feature>
<comment type="caution">
    <text evidence="2">The sequence shown here is derived from an EMBL/GenBank/DDBJ whole genome shotgun (WGS) entry which is preliminary data.</text>
</comment>
<proteinExistence type="predicted"/>
<gene>
    <name evidence="2" type="ORF">CA982_15235</name>
</gene>
<dbReference type="AlphaFoldDB" id="A0A243Q849"/>
<accession>A0A243Q849</accession>
<dbReference type="RefSeq" id="WP_086536136.1">
    <property type="nucleotide sequence ID" value="NZ_NGFO01000017.1"/>
</dbReference>
<evidence type="ECO:0000313" key="3">
    <source>
        <dbReference type="Proteomes" id="UP000194632"/>
    </source>
</evidence>
<protein>
    <submittedName>
        <fullName evidence="2">Uncharacterized protein</fullName>
    </submittedName>
</protein>
<dbReference type="EMBL" id="NGFO01000017">
    <property type="protein sequence ID" value="OUC77799.1"/>
    <property type="molecule type" value="Genomic_DNA"/>
</dbReference>
<evidence type="ECO:0000256" key="1">
    <source>
        <dbReference type="SAM" id="MobiDB-lite"/>
    </source>
</evidence>
<reference evidence="2 3" key="1">
    <citation type="submission" date="2017-05" db="EMBL/GenBank/DDBJ databases">
        <title>Biotechnological potential of actinobacteria isolated from South African environments.</title>
        <authorList>
            <person name="Le Roes-Hill M."/>
            <person name="Prins A."/>
            <person name="Durrell K.A."/>
        </authorList>
    </citation>
    <scope>NUCLEOTIDE SEQUENCE [LARGE SCALE GENOMIC DNA]</scope>
    <source>
        <strain evidence="2">BS2</strain>
    </source>
</reference>
<name>A0A243Q849_9ACTN</name>
<dbReference type="OrthoDB" id="9944065at2"/>
<sequence>MTQFGQRWPGVRGLMSAMLGRKLLDLTLEYQASIDSRRDDYNSLPPGAQSVGRDPEDIASEYETTIRALLS</sequence>
<evidence type="ECO:0000313" key="2">
    <source>
        <dbReference type="EMBL" id="OUC77799.1"/>
    </source>
</evidence>
<keyword evidence="3" id="KW-1185">Reference proteome</keyword>
<dbReference type="Proteomes" id="UP000194632">
    <property type="component" value="Unassembled WGS sequence"/>
</dbReference>